<sequence>MKVMVIAAHPDDVELCCAGTMARLAHAGHDLVLVHMTYGDKGGRDEPDVLARTRHQEAIDSAAMIGAVVDGRFCGDLELYPDDVTTKALADVWRKHDPSVVFTHRPDDYHPDHRITGELALAAGAQVAQSTPIWFMDTVGGVEFYPTDYVDVAATLDLKVEMLECHKSQMTWMAAARHASMPYMIRSAAGWRGLQSGMAAAEGFQPARAGDAWPFEDVTSLTFDKEAAR</sequence>
<dbReference type="Pfam" id="PF02585">
    <property type="entry name" value="PIG-L"/>
    <property type="match status" value="1"/>
</dbReference>
<evidence type="ECO:0000256" key="1">
    <source>
        <dbReference type="ARBA" id="ARBA00022833"/>
    </source>
</evidence>
<dbReference type="PANTHER" id="PTHR12993:SF11">
    <property type="entry name" value="N-ACETYLGLUCOSAMINYL-PHOSPHATIDYLINOSITOL DE-N-ACETYLASE"/>
    <property type="match status" value="1"/>
</dbReference>
<dbReference type="OrthoDB" id="3514174at2"/>
<dbReference type="EMBL" id="SOEZ01000007">
    <property type="protein sequence ID" value="TFB56361.1"/>
    <property type="molecule type" value="Genomic_DNA"/>
</dbReference>
<dbReference type="GO" id="GO:0016137">
    <property type="term" value="P:glycoside metabolic process"/>
    <property type="evidence" value="ECO:0007669"/>
    <property type="project" value="UniProtKB-ARBA"/>
</dbReference>
<comment type="caution">
    <text evidence="2">The sequence shown here is derived from an EMBL/GenBank/DDBJ whole genome shotgun (WGS) entry which is preliminary data.</text>
</comment>
<reference evidence="2 3" key="1">
    <citation type="submission" date="2019-03" db="EMBL/GenBank/DDBJ databases">
        <title>Genomics of glacier-inhabiting Cryobacterium strains.</title>
        <authorList>
            <person name="Liu Q."/>
            <person name="Xin Y.-H."/>
        </authorList>
    </citation>
    <scope>NUCLEOTIDE SEQUENCE [LARGE SCALE GENOMIC DNA]</scope>
    <source>
        <strain evidence="2 3">Sr47</strain>
    </source>
</reference>
<dbReference type="AlphaFoldDB" id="A0A4R8UJX2"/>
<proteinExistence type="predicted"/>
<dbReference type="Proteomes" id="UP000297866">
    <property type="component" value="Unassembled WGS sequence"/>
</dbReference>
<accession>A0A4R8UJX2</accession>
<dbReference type="PANTHER" id="PTHR12993">
    <property type="entry name" value="N-ACETYLGLUCOSAMINYL-PHOSPHATIDYLINOSITOL DE-N-ACETYLASE-RELATED"/>
    <property type="match status" value="1"/>
</dbReference>
<keyword evidence="1" id="KW-0862">Zinc</keyword>
<dbReference type="SUPFAM" id="SSF102588">
    <property type="entry name" value="LmbE-like"/>
    <property type="match status" value="1"/>
</dbReference>
<evidence type="ECO:0000313" key="2">
    <source>
        <dbReference type="EMBL" id="TFB56361.1"/>
    </source>
</evidence>
<dbReference type="InterPro" id="IPR003737">
    <property type="entry name" value="GlcNAc_PI_deacetylase-related"/>
</dbReference>
<evidence type="ECO:0000313" key="3">
    <source>
        <dbReference type="Proteomes" id="UP000297866"/>
    </source>
</evidence>
<keyword evidence="3" id="KW-1185">Reference proteome</keyword>
<dbReference type="GO" id="GO:0016811">
    <property type="term" value="F:hydrolase activity, acting on carbon-nitrogen (but not peptide) bonds, in linear amides"/>
    <property type="evidence" value="ECO:0007669"/>
    <property type="project" value="TreeGrafter"/>
</dbReference>
<gene>
    <name evidence="2" type="ORF">E3O23_01105</name>
</gene>
<organism evidence="2 3">
    <name type="scientific">Cryobacterium tagatosivorans</name>
    <dbReference type="NCBI Taxonomy" id="1259199"/>
    <lineage>
        <taxon>Bacteria</taxon>
        <taxon>Bacillati</taxon>
        <taxon>Actinomycetota</taxon>
        <taxon>Actinomycetes</taxon>
        <taxon>Micrococcales</taxon>
        <taxon>Microbacteriaceae</taxon>
        <taxon>Cryobacterium</taxon>
    </lineage>
</organism>
<dbReference type="Gene3D" id="3.40.50.10320">
    <property type="entry name" value="LmbE-like"/>
    <property type="match status" value="1"/>
</dbReference>
<protein>
    <submittedName>
        <fullName evidence="2">PIG-L family deacetylase</fullName>
    </submittedName>
</protein>
<dbReference type="InterPro" id="IPR024078">
    <property type="entry name" value="LmbE-like_dom_sf"/>
</dbReference>
<name>A0A4R8UJX2_9MICO</name>